<dbReference type="Pfam" id="PF13439">
    <property type="entry name" value="Glyco_transf_4"/>
    <property type="match status" value="1"/>
</dbReference>
<feature type="domain" description="Glycosyl transferase family 1" evidence="2">
    <location>
        <begin position="182"/>
        <end position="305"/>
    </location>
</feature>
<dbReference type="PANTHER" id="PTHR46401">
    <property type="entry name" value="GLYCOSYLTRANSFERASE WBBK-RELATED"/>
    <property type="match status" value="1"/>
</dbReference>
<gene>
    <name evidence="4" type="ORF">DU508_22465</name>
</gene>
<dbReference type="OrthoDB" id="9801609at2"/>
<evidence type="ECO:0000259" key="2">
    <source>
        <dbReference type="Pfam" id="PF00534"/>
    </source>
</evidence>
<dbReference type="InterPro" id="IPR028098">
    <property type="entry name" value="Glyco_trans_4-like_N"/>
</dbReference>
<dbReference type="RefSeq" id="WP_115404912.1">
    <property type="nucleotide sequence ID" value="NZ_QPKV01000015.1"/>
</dbReference>
<reference evidence="4 5" key="1">
    <citation type="submission" date="2018-07" db="EMBL/GenBank/DDBJ databases">
        <title>Pedobacter sp. nov., isolated from soil.</title>
        <authorList>
            <person name="Zhou L.Y."/>
            <person name="Du Z.J."/>
        </authorList>
    </citation>
    <scope>NUCLEOTIDE SEQUENCE [LARGE SCALE GENOMIC DNA]</scope>
    <source>
        <strain evidence="4 5">JDX94</strain>
    </source>
</reference>
<protein>
    <submittedName>
        <fullName evidence="4">Glycosyltransferase family 1 protein</fullName>
    </submittedName>
</protein>
<evidence type="ECO:0000313" key="4">
    <source>
        <dbReference type="EMBL" id="RDC54253.1"/>
    </source>
</evidence>
<evidence type="ECO:0000256" key="1">
    <source>
        <dbReference type="ARBA" id="ARBA00022679"/>
    </source>
</evidence>
<evidence type="ECO:0000259" key="3">
    <source>
        <dbReference type="Pfam" id="PF13439"/>
    </source>
</evidence>
<dbReference type="GO" id="GO:0016757">
    <property type="term" value="F:glycosyltransferase activity"/>
    <property type="evidence" value="ECO:0007669"/>
    <property type="project" value="InterPro"/>
</dbReference>
<name>A0A369PNT1_9SPHI</name>
<dbReference type="AlphaFoldDB" id="A0A369PNT1"/>
<sequence length="350" mass="40197">MRLLYDNLIYYLQKNGGISTYWYELTVRFLKEDRVFLNFYEPNQKTANILRQQLPISKEQIIDRANLFTLLDRFVKLPAYNKPHIFHSSYFRTPVKASNTIVVTTVHDFTHEKYYRGPRLWLHKYLKDAAIKASDCIITVSKHTKNDLLNSYPHLQESMVKVIANGASADFQILENGDTDFKNPFFLFVGAREYYKNFDFAVNLTTVCKDFYLYIVGNPLTAKEHQLLKKKLGNRFLVFPNIDKAKLNSLYNTAFCLLYPSSNEGFGIPILEAMQAGCPFIALHASSIPEVAGQAGVLLQALSIEEALCAIDIIGNRRTEIVDKGLEQAKKFSWDNCFKETYSLYRSLAS</sequence>
<dbReference type="GO" id="GO:0009103">
    <property type="term" value="P:lipopolysaccharide biosynthetic process"/>
    <property type="evidence" value="ECO:0007669"/>
    <property type="project" value="TreeGrafter"/>
</dbReference>
<dbReference type="SUPFAM" id="SSF53756">
    <property type="entry name" value="UDP-Glycosyltransferase/glycogen phosphorylase"/>
    <property type="match status" value="1"/>
</dbReference>
<dbReference type="EMBL" id="QPKV01000015">
    <property type="protein sequence ID" value="RDC54253.1"/>
    <property type="molecule type" value="Genomic_DNA"/>
</dbReference>
<comment type="caution">
    <text evidence="4">The sequence shown here is derived from an EMBL/GenBank/DDBJ whole genome shotgun (WGS) entry which is preliminary data.</text>
</comment>
<dbReference type="CDD" id="cd03809">
    <property type="entry name" value="GT4_MtfB-like"/>
    <property type="match status" value="1"/>
</dbReference>
<dbReference type="Proteomes" id="UP000253961">
    <property type="component" value="Unassembled WGS sequence"/>
</dbReference>
<keyword evidence="1 4" id="KW-0808">Transferase</keyword>
<evidence type="ECO:0000313" key="5">
    <source>
        <dbReference type="Proteomes" id="UP000253961"/>
    </source>
</evidence>
<dbReference type="InterPro" id="IPR001296">
    <property type="entry name" value="Glyco_trans_1"/>
</dbReference>
<dbReference type="Gene3D" id="3.40.50.2000">
    <property type="entry name" value="Glycogen Phosphorylase B"/>
    <property type="match status" value="2"/>
</dbReference>
<proteinExistence type="predicted"/>
<accession>A0A369PNT1</accession>
<keyword evidence="5" id="KW-1185">Reference proteome</keyword>
<organism evidence="4 5">
    <name type="scientific">Pedobacter chinensis</name>
    <dbReference type="NCBI Taxonomy" id="2282421"/>
    <lineage>
        <taxon>Bacteria</taxon>
        <taxon>Pseudomonadati</taxon>
        <taxon>Bacteroidota</taxon>
        <taxon>Sphingobacteriia</taxon>
        <taxon>Sphingobacteriales</taxon>
        <taxon>Sphingobacteriaceae</taxon>
        <taxon>Pedobacter</taxon>
    </lineage>
</organism>
<feature type="domain" description="Glycosyltransferase subfamily 4-like N-terminal" evidence="3">
    <location>
        <begin position="16"/>
        <end position="168"/>
    </location>
</feature>
<dbReference type="Pfam" id="PF00534">
    <property type="entry name" value="Glycos_transf_1"/>
    <property type="match status" value="1"/>
</dbReference>
<dbReference type="PANTHER" id="PTHR46401:SF2">
    <property type="entry name" value="GLYCOSYLTRANSFERASE WBBK-RELATED"/>
    <property type="match status" value="1"/>
</dbReference>